<dbReference type="InterPro" id="IPR013022">
    <property type="entry name" value="Xyl_isomerase-like_TIM-brl"/>
</dbReference>
<organism evidence="3 4">
    <name type="scientific">Streptomyces graminofaciens</name>
    <dbReference type="NCBI Taxonomy" id="68212"/>
    <lineage>
        <taxon>Bacteria</taxon>
        <taxon>Bacillati</taxon>
        <taxon>Actinomycetota</taxon>
        <taxon>Actinomycetes</taxon>
        <taxon>Kitasatosporales</taxon>
        <taxon>Streptomycetaceae</taxon>
        <taxon>Streptomyces</taxon>
    </lineage>
</organism>
<dbReference type="Gene3D" id="3.20.20.150">
    <property type="entry name" value="Divalent-metal-dependent TIM barrel enzymes"/>
    <property type="match status" value="1"/>
</dbReference>
<keyword evidence="4" id="KW-1185">Reference proteome</keyword>
<dbReference type="InterPro" id="IPR050312">
    <property type="entry name" value="IolE/XylAMocC-like"/>
</dbReference>
<evidence type="ECO:0000313" key="4">
    <source>
        <dbReference type="Proteomes" id="UP001321542"/>
    </source>
</evidence>
<protein>
    <recommendedName>
        <fullName evidence="2">Xylose isomerase-like TIM barrel domain-containing protein</fullName>
    </recommendedName>
</protein>
<feature type="region of interest" description="Disordered" evidence="1">
    <location>
        <begin position="1"/>
        <end position="24"/>
    </location>
</feature>
<reference evidence="3 4" key="1">
    <citation type="journal article" date="2010" name="ChemBioChem">
        <title>Cloning and characterization of the biosynthetic gene cluster of 16-membered macrolide antibiotic FD-891: involvement of a dual functional cytochrome P450 monooxygenase catalyzing epoxidation and hydroxylation.</title>
        <authorList>
            <person name="Kudo F."/>
            <person name="Motegi A."/>
            <person name="Mizoue K."/>
            <person name="Eguchi T."/>
        </authorList>
    </citation>
    <scope>NUCLEOTIDE SEQUENCE [LARGE SCALE GENOMIC DNA]</scope>
    <source>
        <strain evidence="3 4">A-8890</strain>
    </source>
</reference>
<dbReference type="EMBL" id="AP018448">
    <property type="protein sequence ID" value="BBC31839.1"/>
    <property type="molecule type" value="Genomic_DNA"/>
</dbReference>
<evidence type="ECO:0000256" key="1">
    <source>
        <dbReference type="SAM" id="MobiDB-lite"/>
    </source>
</evidence>
<feature type="region of interest" description="Disordered" evidence="1">
    <location>
        <begin position="290"/>
        <end position="319"/>
    </location>
</feature>
<evidence type="ECO:0000259" key="2">
    <source>
        <dbReference type="Pfam" id="PF01261"/>
    </source>
</evidence>
<gene>
    <name evidence="3" type="ORF">SGFS_031330</name>
</gene>
<evidence type="ECO:0000313" key="3">
    <source>
        <dbReference type="EMBL" id="BBC31839.1"/>
    </source>
</evidence>
<dbReference type="Pfam" id="PF01261">
    <property type="entry name" value="AP_endonuc_2"/>
    <property type="match status" value="1"/>
</dbReference>
<proteinExistence type="predicted"/>
<reference evidence="3 4" key="2">
    <citation type="journal article" date="2023" name="ChemBioChem">
        <title>Acyltransferase Domain Exchange between Two Independent Type I Polyketide Synthases in the Same Producer Strain of Macrolide Antibiotics.</title>
        <authorList>
            <person name="Kudo F."/>
            <person name="Kishikawa K."/>
            <person name="Tsuboi K."/>
            <person name="Kido T."/>
            <person name="Usui T."/>
            <person name="Hashimoto J."/>
            <person name="Shin-Ya K."/>
            <person name="Miyanaga A."/>
            <person name="Eguchi T."/>
        </authorList>
    </citation>
    <scope>NUCLEOTIDE SEQUENCE [LARGE SCALE GENOMIC DNA]</scope>
    <source>
        <strain evidence="3 4">A-8890</strain>
    </source>
</reference>
<accession>A0ABM7F7E9</accession>
<feature type="domain" description="Xylose isomerase-like TIM barrel" evidence="2">
    <location>
        <begin position="51"/>
        <end position="290"/>
    </location>
</feature>
<dbReference type="PANTHER" id="PTHR12110:SF21">
    <property type="entry name" value="XYLOSE ISOMERASE-LIKE TIM BARREL DOMAIN-CONTAINING PROTEIN"/>
    <property type="match status" value="1"/>
</dbReference>
<dbReference type="Proteomes" id="UP001321542">
    <property type="component" value="Chromosome"/>
</dbReference>
<dbReference type="InterPro" id="IPR036237">
    <property type="entry name" value="Xyl_isomerase-like_sf"/>
</dbReference>
<sequence length="319" mass="34788">MTPVPRSPESPASEAPGPIPPPALGVSTSVLSDRTALESLLPYEPDVVEFYNYPSTMVPRLARFCERHGIRPALHTPVPYDLDVPLRRFAPTGPDAAEAALALRLAQRTIRLAADLDAVHVVVHFPSPYPPFSSEGFTERCTEFLTALAETAQTHGVSVLVENLTAHPLLHTPEQYARALDGTGLGLCLDLGHAHLLGERGTPLHFGQVLGPAVRSMHVYNTTPDRYPRHGHEAAAPGQSGRDGYLDLGVVLPRLLALTRPPVVVMEHNPQPTGRRERDRPRRTADWLRELISRTPASGLATDQNPDQHRAPGPSPRHL</sequence>
<dbReference type="PANTHER" id="PTHR12110">
    <property type="entry name" value="HYDROXYPYRUVATE ISOMERASE"/>
    <property type="match status" value="1"/>
</dbReference>
<name>A0ABM7F7E9_9ACTN</name>
<dbReference type="SUPFAM" id="SSF51658">
    <property type="entry name" value="Xylose isomerase-like"/>
    <property type="match status" value="1"/>
</dbReference>